<reference evidence="4 5" key="1">
    <citation type="submission" date="2018-08" db="EMBL/GenBank/DDBJ databases">
        <title>Bacillus jemisoniae sp. nov., Bacillus chryseoplanitiae sp. nov., Bacillus resnikiae sp. nov., and Bacillus frankliniae sp. nov., isolated from Viking spacecraft and associated surfaces.</title>
        <authorList>
            <person name="Seuylemezian A."/>
            <person name="Vaishampayan P."/>
        </authorList>
    </citation>
    <scope>NUCLEOTIDE SEQUENCE [LARGE SCALE GENOMIC DNA]</scope>
    <source>
        <strain evidence="4 5">JJ-247</strain>
    </source>
</reference>
<keyword evidence="1" id="KW-1015">Disulfide bond</keyword>
<dbReference type="SUPFAM" id="SSF52833">
    <property type="entry name" value="Thioredoxin-like"/>
    <property type="match status" value="1"/>
</dbReference>
<dbReference type="RefSeq" id="WP_119112649.1">
    <property type="nucleotide sequence ID" value="NZ_CBCSEO010000002.1"/>
</dbReference>
<gene>
    <name evidence="4" type="ORF">D1970_09695</name>
</gene>
<dbReference type="Proteomes" id="UP000265816">
    <property type="component" value="Unassembled WGS sequence"/>
</dbReference>
<dbReference type="GO" id="GO:0016491">
    <property type="term" value="F:oxidoreductase activity"/>
    <property type="evidence" value="ECO:0007669"/>
    <property type="project" value="InterPro"/>
</dbReference>
<dbReference type="InterPro" id="IPR036249">
    <property type="entry name" value="Thioredoxin-like_sf"/>
</dbReference>
<evidence type="ECO:0000313" key="5">
    <source>
        <dbReference type="Proteomes" id="UP000265816"/>
    </source>
</evidence>
<evidence type="ECO:0000256" key="2">
    <source>
        <dbReference type="SAM" id="SignalP"/>
    </source>
</evidence>
<dbReference type="PROSITE" id="PS51352">
    <property type="entry name" value="THIOREDOXIN_2"/>
    <property type="match status" value="1"/>
</dbReference>
<accession>A0A398BDY9</accession>
<feature type="signal peptide" evidence="2">
    <location>
        <begin position="1"/>
        <end position="22"/>
    </location>
</feature>
<organism evidence="4 5">
    <name type="scientific">Mesobacillus zeae</name>
    <dbReference type="NCBI Taxonomy" id="1917180"/>
    <lineage>
        <taxon>Bacteria</taxon>
        <taxon>Bacillati</taxon>
        <taxon>Bacillota</taxon>
        <taxon>Bacilli</taxon>
        <taxon>Bacillales</taxon>
        <taxon>Bacillaceae</taxon>
        <taxon>Mesobacillus</taxon>
    </lineage>
</organism>
<evidence type="ECO:0000313" key="4">
    <source>
        <dbReference type="EMBL" id="RID85796.1"/>
    </source>
</evidence>
<evidence type="ECO:0000256" key="1">
    <source>
        <dbReference type="ARBA" id="ARBA00023157"/>
    </source>
</evidence>
<dbReference type="CDD" id="cd02966">
    <property type="entry name" value="TlpA_like_family"/>
    <property type="match status" value="1"/>
</dbReference>
<dbReference type="InterPro" id="IPR000866">
    <property type="entry name" value="AhpC/TSA"/>
</dbReference>
<dbReference type="InterPro" id="IPR050553">
    <property type="entry name" value="Thioredoxin_ResA/DsbE_sf"/>
</dbReference>
<sequence>MLNKIFTAVLMIMLLTVPIAEAAKKEKNPEQKIPAINSAPDFNLQSLDGKDIKLSNYRGKKVMLNFWATWCPPCKIEMPAMQELYQKADGQFEILAVNIDSDNDVASFMKDNKLTFPVVLDQDHKVSQQYSILSIPTTFVIDEQGNVVKKYIGAMTLEQMQQFMDAK</sequence>
<feature type="chain" id="PRO_5017372657" evidence="2">
    <location>
        <begin position="23"/>
        <end position="167"/>
    </location>
</feature>
<dbReference type="InterPro" id="IPR017937">
    <property type="entry name" value="Thioredoxin_CS"/>
</dbReference>
<protein>
    <submittedName>
        <fullName evidence="4">TlpA family protein disulfide reductase</fullName>
    </submittedName>
</protein>
<feature type="domain" description="Thioredoxin" evidence="3">
    <location>
        <begin position="33"/>
        <end position="167"/>
    </location>
</feature>
<dbReference type="PANTHER" id="PTHR42852:SF17">
    <property type="entry name" value="THIOREDOXIN-LIKE PROTEIN HI_1115"/>
    <property type="match status" value="1"/>
</dbReference>
<dbReference type="Gene3D" id="3.40.30.10">
    <property type="entry name" value="Glutaredoxin"/>
    <property type="match status" value="1"/>
</dbReference>
<dbReference type="Pfam" id="PF00578">
    <property type="entry name" value="AhpC-TSA"/>
    <property type="match status" value="1"/>
</dbReference>
<evidence type="ECO:0000259" key="3">
    <source>
        <dbReference type="PROSITE" id="PS51352"/>
    </source>
</evidence>
<name>A0A398BDY9_9BACI</name>
<dbReference type="AlphaFoldDB" id="A0A398BDY9"/>
<dbReference type="OrthoDB" id="25753at2"/>
<comment type="caution">
    <text evidence="4">The sequence shown here is derived from an EMBL/GenBank/DDBJ whole genome shotgun (WGS) entry which is preliminary data.</text>
</comment>
<dbReference type="PROSITE" id="PS00194">
    <property type="entry name" value="THIOREDOXIN_1"/>
    <property type="match status" value="1"/>
</dbReference>
<keyword evidence="2" id="KW-0732">Signal</keyword>
<proteinExistence type="predicted"/>
<dbReference type="EMBL" id="QWVT01000015">
    <property type="protein sequence ID" value="RID85796.1"/>
    <property type="molecule type" value="Genomic_DNA"/>
</dbReference>
<keyword evidence="5" id="KW-1185">Reference proteome</keyword>
<dbReference type="InterPro" id="IPR013766">
    <property type="entry name" value="Thioredoxin_domain"/>
</dbReference>
<dbReference type="GO" id="GO:0016209">
    <property type="term" value="F:antioxidant activity"/>
    <property type="evidence" value="ECO:0007669"/>
    <property type="project" value="InterPro"/>
</dbReference>
<dbReference type="PANTHER" id="PTHR42852">
    <property type="entry name" value="THIOL:DISULFIDE INTERCHANGE PROTEIN DSBE"/>
    <property type="match status" value="1"/>
</dbReference>